<dbReference type="OrthoDB" id="3329at2759"/>
<dbReference type="InterPro" id="IPR026904">
    <property type="entry name" value="MnmG_C"/>
</dbReference>
<dbReference type="Pfam" id="PF13932">
    <property type="entry name" value="SAM_GIDA_C"/>
    <property type="match status" value="1"/>
</dbReference>
<dbReference type="SMART" id="SM01228">
    <property type="entry name" value="GIDA_assoc_3"/>
    <property type="match status" value="1"/>
</dbReference>
<organism evidence="5 6">
    <name type="scientific">Plasmodium falciparum (isolate Dd2)</name>
    <dbReference type="NCBI Taxonomy" id="57267"/>
    <lineage>
        <taxon>Eukaryota</taxon>
        <taxon>Sar</taxon>
        <taxon>Alveolata</taxon>
        <taxon>Apicomplexa</taxon>
        <taxon>Aconoidasida</taxon>
        <taxon>Haemosporida</taxon>
        <taxon>Plasmodiidae</taxon>
        <taxon>Plasmodium</taxon>
        <taxon>Plasmodium (Laverania)</taxon>
    </lineage>
</organism>
<dbReference type="Gene3D" id="3.50.50.60">
    <property type="entry name" value="FAD/NAD(P)-binding domain"/>
    <property type="match status" value="1"/>
</dbReference>
<dbReference type="Gene3D" id="1.10.150.570">
    <property type="entry name" value="GidA associated domain, C-terminal subdomain"/>
    <property type="match status" value="1"/>
</dbReference>
<evidence type="ECO:0000256" key="2">
    <source>
        <dbReference type="ARBA" id="ARBA00022630"/>
    </source>
</evidence>
<evidence type="ECO:0000259" key="4">
    <source>
        <dbReference type="SMART" id="SM01228"/>
    </source>
</evidence>
<gene>
    <name evidence="5" type="ORF">PFDG_02419</name>
</gene>
<dbReference type="Pfam" id="PF01134">
    <property type="entry name" value="GIDA"/>
    <property type="match status" value="1"/>
</dbReference>
<name>A0A0L7M1Q3_PLAF4</name>
<dbReference type="InterPro" id="IPR044920">
    <property type="entry name" value="MnmG_C_subdom_sf"/>
</dbReference>
<accession>A0A0L7M1Q3</accession>
<reference evidence="6" key="2">
    <citation type="submission" date="2006-09" db="EMBL/GenBank/DDBJ databases">
        <title>The genome sequence of Plasmodium falciparum Dd2.</title>
        <authorList>
            <consortium name="The Broad Institute Genome Sequencing Platform"/>
            <person name="Birren B."/>
            <person name="Lander E."/>
            <person name="Galagan J."/>
            <person name="Nusbaum C."/>
            <person name="Devon K."/>
            <person name="Henn M."/>
            <person name="Jaffe D."/>
            <person name="Butler J."/>
            <person name="Alvarez P."/>
            <person name="Gnerre S."/>
            <person name="Grabherr M."/>
            <person name="Kleber M."/>
            <person name="Mauceli E."/>
            <person name="Brockman W."/>
            <person name="MacCallum I.A."/>
            <person name="Rounsley S."/>
            <person name="Young S."/>
            <person name="LaButti K."/>
            <person name="Pushparaj V."/>
            <person name="DeCaprio D."/>
            <person name="Crawford M."/>
            <person name="Koehrsen M."/>
            <person name="Engels R."/>
            <person name="Montgomery P."/>
            <person name="Pearson M."/>
            <person name="Howarth C."/>
            <person name="Larson L."/>
            <person name="Luoma S."/>
            <person name="White J."/>
            <person name="Kodira C."/>
            <person name="Zeng Q."/>
            <person name="O'Leary S."/>
            <person name="Yandava C."/>
            <person name="Alvarado L."/>
            <person name="Wirth D."/>
            <person name="Volkman S."/>
            <person name="Hartl D."/>
        </authorList>
    </citation>
    <scope>NUCLEOTIDE SEQUENCE [LARGE SCALE GENOMIC DNA]</scope>
</reference>
<evidence type="ECO:0000313" key="5">
    <source>
        <dbReference type="EMBL" id="KOB86784.1"/>
    </source>
</evidence>
<sequence length="182" mass="20838">VKQTFLWPYSPPKIKRGNHLKFSQISEKCPCNNVKKNYDAIVIGGGHSGCEASYISAKSNAMTLLVTQNKETIGEMSCNPSIGGIGKATLETACAEIKYSSYLKKQFQEIRKICDNFDLVIPRDLKYDRNNFPYLSNEEIEKLNKFKPQTLFEANKIEGVTMSAVNYLYYHIKYERRKENKS</sequence>
<dbReference type="InterPro" id="IPR002218">
    <property type="entry name" value="MnmG-rel"/>
</dbReference>
<keyword evidence="2" id="KW-0285">Flavoprotein</keyword>
<keyword evidence="3" id="KW-0274">FAD</keyword>
<dbReference type="GO" id="GO:0050660">
    <property type="term" value="F:flavin adenine dinucleotide binding"/>
    <property type="evidence" value="ECO:0007669"/>
    <property type="project" value="InterPro"/>
</dbReference>
<feature type="domain" description="tRNA uridine 5-carboxymethylaminomethyl modification enzyme C-terminal subdomain" evidence="4">
    <location>
        <begin position="97"/>
        <end position="170"/>
    </location>
</feature>
<dbReference type="GO" id="GO:0030488">
    <property type="term" value="P:tRNA methylation"/>
    <property type="evidence" value="ECO:0007669"/>
    <property type="project" value="TreeGrafter"/>
</dbReference>
<dbReference type="InterPro" id="IPR040131">
    <property type="entry name" value="MnmG_N"/>
</dbReference>
<dbReference type="Proteomes" id="UP000054282">
    <property type="component" value="Unassembled WGS sequence"/>
</dbReference>
<dbReference type="InterPro" id="IPR036188">
    <property type="entry name" value="FAD/NAD-bd_sf"/>
</dbReference>
<evidence type="ECO:0000256" key="1">
    <source>
        <dbReference type="ARBA" id="ARBA00001974"/>
    </source>
</evidence>
<feature type="non-terminal residue" evidence="5">
    <location>
        <position position="1"/>
    </location>
</feature>
<dbReference type="InterPro" id="IPR047001">
    <property type="entry name" value="MnmG_C_subdom"/>
</dbReference>
<dbReference type="PANTHER" id="PTHR11806">
    <property type="entry name" value="GLUCOSE INHIBITED DIVISION PROTEIN A"/>
    <property type="match status" value="1"/>
</dbReference>
<dbReference type="AlphaFoldDB" id="A0A0L7M1Q3"/>
<dbReference type="EMBL" id="DS016369">
    <property type="protein sequence ID" value="KOB86784.1"/>
    <property type="molecule type" value="Genomic_DNA"/>
</dbReference>
<dbReference type="GO" id="GO:0002098">
    <property type="term" value="P:tRNA wobble uridine modification"/>
    <property type="evidence" value="ECO:0007669"/>
    <property type="project" value="TreeGrafter"/>
</dbReference>
<dbReference type="KEGG" id="pfd:PFDG_02419"/>
<dbReference type="PANTHER" id="PTHR11806:SF0">
    <property type="entry name" value="PROTEIN MTO1 HOMOLOG, MITOCHONDRIAL"/>
    <property type="match status" value="1"/>
</dbReference>
<protein>
    <recommendedName>
        <fullName evidence="4">tRNA uridine 5-carboxymethylaminomethyl modification enzyme C-terminal subdomain domain-containing protein</fullName>
    </recommendedName>
</protein>
<comment type="cofactor">
    <cofactor evidence="1">
        <name>FAD</name>
        <dbReference type="ChEBI" id="CHEBI:57692"/>
    </cofactor>
</comment>
<proteinExistence type="predicted"/>
<evidence type="ECO:0000313" key="6">
    <source>
        <dbReference type="Proteomes" id="UP000054282"/>
    </source>
</evidence>
<reference evidence="6" key="1">
    <citation type="submission" date="2006-09" db="EMBL/GenBank/DDBJ databases">
        <title>Annotation of Plasmodium falciparum Dd2.</title>
        <authorList>
            <consortium name="The Broad Institute Genome Sequencing Platform"/>
            <person name="Volkman S.K."/>
            <person name="Neafsey D.E."/>
            <person name="Dash A.P."/>
            <person name="Chitnis C.E."/>
            <person name="Hartl D.L."/>
            <person name="Young S.K."/>
            <person name="Zeng Q."/>
            <person name="Koehrsen M."/>
            <person name="Alvarado L."/>
            <person name="Berlin A."/>
            <person name="Borenstein D."/>
            <person name="Chapman S.B."/>
            <person name="Chen Z."/>
            <person name="Engels R."/>
            <person name="Freedman E."/>
            <person name="Gellesch M."/>
            <person name="Goldberg J."/>
            <person name="Griggs A."/>
            <person name="Gujja S."/>
            <person name="Heilman E.R."/>
            <person name="Heiman D.I."/>
            <person name="Howarth C."/>
            <person name="Jen D."/>
            <person name="Larson L."/>
            <person name="Mehta T."/>
            <person name="Neiman D."/>
            <person name="Park D."/>
            <person name="Pearson M."/>
            <person name="Roberts A."/>
            <person name="Saif S."/>
            <person name="Shea T."/>
            <person name="Shenoy N."/>
            <person name="Sisk P."/>
            <person name="Stolte C."/>
            <person name="Sykes S."/>
            <person name="Walk T."/>
            <person name="White J."/>
            <person name="Yandava C."/>
            <person name="Haas B."/>
            <person name="Henn M.R."/>
            <person name="Nusbaum C."/>
            <person name="Birren B."/>
        </authorList>
    </citation>
    <scope>NUCLEOTIDE SEQUENCE [LARGE SCALE GENOMIC DNA]</scope>
</reference>
<evidence type="ECO:0000256" key="3">
    <source>
        <dbReference type="ARBA" id="ARBA00022827"/>
    </source>
</evidence>
<dbReference type="FunFam" id="1.10.150.570:FF:000002">
    <property type="entry name" value="tRNA uridine 5-carboxymethylaminomethyl modification enzyme GidA"/>
    <property type="match status" value="1"/>
</dbReference>
<dbReference type="SUPFAM" id="SSF51905">
    <property type="entry name" value="FAD/NAD(P)-binding domain"/>
    <property type="match status" value="1"/>
</dbReference>